<reference evidence="8" key="1">
    <citation type="submission" date="2022-03" db="EMBL/GenBank/DDBJ databases">
        <authorList>
            <person name="Martin C."/>
        </authorList>
    </citation>
    <scope>NUCLEOTIDE SEQUENCE</scope>
</reference>
<feature type="compositionally biased region" description="Polar residues" evidence="7">
    <location>
        <begin position="458"/>
        <end position="474"/>
    </location>
</feature>
<feature type="region of interest" description="Disordered" evidence="7">
    <location>
        <begin position="230"/>
        <end position="342"/>
    </location>
</feature>
<dbReference type="Pfam" id="PF16099">
    <property type="entry name" value="RMI1_C"/>
    <property type="match status" value="1"/>
</dbReference>
<dbReference type="Gene3D" id="2.40.50.510">
    <property type="match status" value="1"/>
</dbReference>
<dbReference type="InterPro" id="IPR013894">
    <property type="entry name" value="RMI1_OB"/>
</dbReference>
<protein>
    <recommendedName>
        <fullName evidence="3">RecQ-mediated genome instability protein 1</fullName>
    </recommendedName>
</protein>
<evidence type="ECO:0000256" key="3">
    <source>
        <dbReference type="ARBA" id="ARBA00018987"/>
    </source>
</evidence>
<dbReference type="PANTHER" id="PTHR14790:SF15">
    <property type="entry name" value="RECQ-MEDIATED GENOME INSTABILITY PROTEIN 1"/>
    <property type="match status" value="1"/>
</dbReference>
<dbReference type="Gene3D" id="2.40.50.770">
    <property type="entry name" value="RecQ-mediated genome instability protein Rmi1, C-terminal domain"/>
    <property type="match status" value="1"/>
</dbReference>
<gene>
    <name evidence="8" type="ORF">OFUS_LOCUS23307</name>
</gene>
<dbReference type="OrthoDB" id="341511at2759"/>
<sequence>MMSLLAKRVSSWLKNHCGVTVPEDWLEACINWIHEENGGNLSEQAVQDMVFEQWLVSDLAEIGANCLPPCLAQADKLMLEGTFSLQMNSVLDVSVPVYTQLQKLKGTENANTLVSATQPTQPPWEAKPSRMLMLQLTDGEQEVQGMEYKPIRDLNTNLTPGCKMVVKGPVLCRKGVMMLTANNLRVLGGESDAQIEENTQEKVLARKINVDLAHSTQFNMNNNRVQHQQNNNTRDTEQISMQSQPPNNNAQPMNTQVQSRNTQVQQRNTQVQPRNTQVQPGNTQVQQRNTQVQQRNTKVQQRNTQVQPGNTQVQPGNTQVQQRNTQVQQRNTQVQPGNTQVEQRNTQVQQRNTQVQQRNTQVQPGNKQVQQRNTQIQQRNTQVQPGNIQKQIRNSVNTRDIDEMEIPDDEFLDNLDADQFMDDQWDDDIDDELLLQQPDTLPVNNTANHSLAKAQPAVTKSSVQQSSRKPTNQITSNPLVVNINVYQNQESVKMKSNIKNDSMIPKQEVKELPSLLDRVKSNVTGSAALKQTLPSKMKTSHSSTLQRREIFQAPQIKSRDTFNIGSGAHSHSALGIKTEASEHDKITAPNIKIENPVRIKSELETATTLQTSNKQYINYSTIMERGLISNLRDKYLDIGGATSQPREPAAKKARKLQDLDAAPYVYLSYIHQTLSHQAQTLNTTVRVKAYIGTLLGKLESNGGSHWSLEAKLNDGSQTMDVVLGNDVLEGMIGFPASESEPLKLQAKTDPASKTRMLKGLKGCQQKLVDLCCIMDLRLSPGQKPCVERCYELNEKHIEELFNRNPAWRGALN</sequence>
<dbReference type="Gene3D" id="1.10.8.1020">
    <property type="entry name" value="RecQ-mediated genome instability protein 1, N-terminal domain"/>
    <property type="match status" value="1"/>
</dbReference>
<dbReference type="Pfam" id="PF21000">
    <property type="entry name" value="RMI1_N_N"/>
    <property type="match status" value="1"/>
</dbReference>
<comment type="caution">
    <text evidence="8">The sequence shown here is derived from an EMBL/GenBank/DDBJ whole genome shotgun (WGS) entry which is preliminary data.</text>
</comment>
<evidence type="ECO:0000256" key="4">
    <source>
        <dbReference type="ARBA" id="ARBA00022705"/>
    </source>
</evidence>
<name>A0A8J1TCJ1_OWEFU</name>
<comment type="subcellular location">
    <subcellularLocation>
        <location evidence="1">Nucleus</location>
    </subcellularLocation>
</comment>
<accession>A0A8J1TCJ1</accession>
<evidence type="ECO:0000256" key="1">
    <source>
        <dbReference type="ARBA" id="ARBA00004123"/>
    </source>
</evidence>
<evidence type="ECO:0000313" key="9">
    <source>
        <dbReference type="Proteomes" id="UP000749559"/>
    </source>
</evidence>
<dbReference type="InterPro" id="IPR049363">
    <property type="entry name" value="RMI1_N"/>
</dbReference>
<dbReference type="PANTHER" id="PTHR14790">
    <property type="entry name" value="RECQ-MEDIATED GENOME INSTABILITY PROTEIN 1 RMI1"/>
    <property type="match status" value="1"/>
</dbReference>
<dbReference type="EMBL" id="CAIIXF020000011">
    <property type="protein sequence ID" value="CAH1799278.1"/>
    <property type="molecule type" value="Genomic_DNA"/>
</dbReference>
<evidence type="ECO:0000256" key="7">
    <source>
        <dbReference type="SAM" id="MobiDB-lite"/>
    </source>
</evidence>
<proteinExistence type="inferred from homology"/>
<dbReference type="InterPro" id="IPR032199">
    <property type="entry name" value="RMI1_C"/>
</dbReference>
<dbReference type="Proteomes" id="UP000749559">
    <property type="component" value="Unassembled WGS sequence"/>
</dbReference>
<feature type="compositionally biased region" description="Low complexity" evidence="7">
    <location>
        <begin position="317"/>
        <end position="342"/>
    </location>
</feature>
<feature type="compositionally biased region" description="Low complexity" evidence="7">
    <location>
        <begin position="254"/>
        <end position="297"/>
    </location>
</feature>
<evidence type="ECO:0000256" key="6">
    <source>
        <dbReference type="ARBA" id="ARBA00024977"/>
    </source>
</evidence>
<dbReference type="GO" id="GO:0016604">
    <property type="term" value="C:nuclear body"/>
    <property type="evidence" value="ECO:0007669"/>
    <property type="project" value="TreeGrafter"/>
</dbReference>
<dbReference type="GO" id="GO:0000712">
    <property type="term" value="P:resolution of meiotic recombination intermediates"/>
    <property type="evidence" value="ECO:0007669"/>
    <property type="project" value="TreeGrafter"/>
</dbReference>
<keyword evidence="9" id="KW-1185">Reference proteome</keyword>
<feature type="compositionally biased region" description="Polar residues" evidence="7">
    <location>
        <begin position="238"/>
        <end position="253"/>
    </location>
</feature>
<evidence type="ECO:0000313" key="8">
    <source>
        <dbReference type="EMBL" id="CAH1799278.1"/>
    </source>
</evidence>
<dbReference type="GO" id="GO:0000724">
    <property type="term" value="P:double-strand break repair via homologous recombination"/>
    <property type="evidence" value="ECO:0007669"/>
    <property type="project" value="TreeGrafter"/>
</dbReference>
<dbReference type="Pfam" id="PF08585">
    <property type="entry name" value="RMI1_N_C"/>
    <property type="match status" value="1"/>
</dbReference>
<dbReference type="SMART" id="SM01161">
    <property type="entry name" value="DUF1767"/>
    <property type="match status" value="1"/>
</dbReference>
<feature type="compositionally biased region" description="Polar residues" evidence="7">
    <location>
        <begin position="298"/>
        <end position="316"/>
    </location>
</feature>
<dbReference type="GO" id="GO:0000166">
    <property type="term" value="F:nucleotide binding"/>
    <property type="evidence" value="ECO:0007669"/>
    <property type="project" value="InterPro"/>
</dbReference>
<dbReference type="InterPro" id="IPR044881">
    <property type="entry name" value="RMI1_N_N_sf"/>
</dbReference>
<dbReference type="GO" id="GO:0006260">
    <property type="term" value="P:DNA replication"/>
    <property type="evidence" value="ECO:0007669"/>
    <property type="project" value="UniProtKB-KW"/>
</dbReference>
<feature type="region of interest" description="Disordered" evidence="7">
    <location>
        <begin position="452"/>
        <end position="474"/>
    </location>
</feature>
<dbReference type="InterPro" id="IPR042470">
    <property type="entry name" value="RMI1_N_C_sf"/>
</dbReference>
<keyword evidence="5" id="KW-0539">Nucleus</keyword>
<dbReference type="AlphaFoldDB" id="A0A8J1TCJ1"/>
<comment type="similarity">
    <text evidence="2">Belongs to the RMI1 family.</text>
</comment>
<keyword evidence="4" id="KW-0235">DNA replication</keyword>
<dbReference type="FunFam" id="1.10.8.1020:FF:000001">
    <property type="entry name" value="RecQ-mediated genome instability protein 1"/>
    <property type="match status" value="1"/>
</dbReference>
<evidence type="ECO:0000256" key="5">
    <source>
        <dbReference type="ARBA" id="ARBA00023242"/>
    </source>
</evidence>
<dbReference type="GO" id="GO:0031422">
    <property type="term" value="C:RecQ family helicase-topoisomerase III complex"/>
    <property type="evidence" value="ECO:0007669"/>
    <property type="project" value="TreeGrafter"/>
</dbReference>
<organism evidence="8 9">
    <name type="scientific">Owenia fusiformis</name>
    <name type="common">Polychaete worm</name>
    <dbReference type="NCBI Taxonomy" id="6347"/>
    <lineage>
        <taxon>Eukaryota</taxon>
        <taxon>Metazoa</taxon>
        <taxon>Spiralia</taxon>
        <taxon>Lophotrochozoa</taxon>
        <taxon>Annelida</taxon>
        <taxon>Polychaeta</taxon>
        <taxon>Sedentaria</taxon>
        <taxon>Canalipalpata</taxon>
        <taxon>Sabellida</taxon>
        <taxon>Oweniida</taxon>
        <taxon>Oweniidae</taxon>
        <taxon>Owenia</taxon>
    </lineage>
</organism>
<evidence type="ECO:0000256" key="2">
    <source>
        <dbReference type="ARBA" id="ARBA00006395"/>
    </source>
</evidence>
<comment type="function">
    <text evidence="6">Essential component of the RMI complex, a complex that plays an important role in the processing of homologous recombination intermediates to limit DNA crossover formation in cells. Promotes TOP3A binding to double Holliday junctions (DHJ) and hence stimulates TOP3A-mediated dissolution. Required for BLM phosphorylation during mitosis. Within the BLM complex, required for BLM and TOP3A stability.</text>
</comment>
<dbReference type="FunFam" id="2.40.50.770:FF:000002">
    <property type="entry name" value="recQ-mediated genome instability protein 1"/>
    <property type="match status" value="1"/>
</dbReference>